<proteinExistence type="predicted"/>
<dbReference type="GeneID" id="7845732"/>
<evidence type="ECO:0000256" key="2">
    <source>
        <dbReference type="SAM" id="MobiDB-lite"/>
    </source>
</evidence>
<dbReference type="AlphaFoldDB" id="Q22YY4"/>
<feature type="region of interest" description="Disordered" evidence="2">
    <location>
        <begin position="388"/>
        <end position="428"/>
    </location>
</feature>
<feature type="coiled-coil region" evidence="1">
    <location>
        <begin position="470"/>
        <end position="542"/>
    </location>
</feature>
<reference evidence="4" key="1">
    <citation type="journal article" date="2006" name="PLoS Biol.">
        <title>Macronuclear genome sequence of the ciliate Tetrahymena thermophila, a model eukaryote.</title>
        <authorList>
            <person name="Eisen J.A."/>
            <person name="Coyne R.S."/>
            <person name="Wu M."/>
            <person name="Wu D."/>
            <person name="Thiagarajan M."/>
            <person name="Wortman J.R."/>
            <person name="Badger J.H."/>
            <person name="Ren Q."/>
            <person name="Amedeo P."/>
            <person name="Jones K.M."/>
            <person name="Tallon L.J."/>
            <person name="Delcher A.L."/>
            <person name="Salzberg S.L."/>
            <person name="Silva J.C."/>
            <person name="Haas B.J."/>
            <person name="Majoros W.H."/>
            <person name="Farzad M."/>
            <person name="Carlton J.M."/>
            <person name="Smith R.K. Jr."/>
            <person name="Garg J."/>
            <person name="Pearlman R.E."/>
            <person name="Karrer K.M."/>
            <person name="Sun L."/>
            <person name="Manning G."/>
            <person name="Elde N.C."/>
            <person name="Turkewitz A.P."/>
            <person name="Asai D.J."/>
            <person name="Wilkes D.E."/>
            <person name="Wang Y."/>
            <person name="Cai H."/>
            <person name="Collins K."/>
            <person name="Stewart B.A."/>
            <person name="Lee S.R."/>
            <person name="Wilamowska K."/>
            <person name="Weinberg Z."/>
            <person name="Ruzzo W.L."/>
            <person name="Wloga D."/>
            <person name="Gaertig J."/>
            <person name="Frankel J."/>
            <person name="Tsao C.-C."/>
            <person name="Gorovsky M.A."/>
            <person name="Keeling P.J."/>
            <person name="Waller R.F."/>
            <person name="Patron N.J."/>
            <person name="Cherry J.M."/>
            <person name="Stover N.A."/>
            <person name="Krieger C.J."/>
            <person name="del Toro C."/>
            <person name="Ryder H.F."/>
            <person name="Williamson S.C."/>
            <person name="Barbeau R.A."/>
            <person name="Hamilton E.P."/>
            <person name="Orias E."/>
        </authorList>
    </citation>
    <scope>NUCLEOTIDE SEQUENCE [LARGE SCALE GENOMIC DNA]</scope>
    <source>
        <strain evidence="4">SB210</strain>
    </source>
</reference>
<dbReference type="HOGENOM" id="CLU_299485_0_0_1"/>
<dbReference type="InParanoid" id="Q22YY4"/>
<evidence type="ECO:0000256" key="1">
    <source>
        <dbReference type="SAM" id="Coils"/>
    </source>
</evidence>
<dbReference type="EMBL" id="GG662798">
    <property type="protein sequence ID" value="EAR90537.2"/>
    <property type="molecule type" value="Genomic_DNA"/>
</dbReference>
<accession>Q22YY4</accession>
<feature type="region of interest" description="Disordered" evidence="2">
    <location>
        <begin position="308"/>
        <end position="330"/>
    </location>
</feature>
<keyword evidence="1" id="KW-0175">Coiled coil</keyword>
<feature type="coiled-coil region" evidence="1">
    <location>
        <begin position="729"/>
        <end position="756"/>
    </location>
</feature>
<feature type="compositionally biased region" description="Basic residues" evidence="2">
    <location>
        <begin position="409"/>
        <end position="418"/>
    </location>
</feature>
<dbReference type="RefSeq" id="XP_001010782.2">
    <property type="nucleotide sequence ID" value="XM_001010782.2"/>
</dbReference>
<dbReference type="STRING" id="312017.Q22YY4"/>
<dbReference type="KEGG" id="tet:TTHERM_00120830"/>
<feature type="compositionally biased region" description="Basic and acidic residues" evidence="2">
    <location>
        <begin position="590"/>
        <end position="599"/>
    </location>
</feature>
<sequence length="923" mass="107045">MSFAPQGLGQQTGLSQAYQSGDRARIDQMNIALLGLGGANNIQSTNQNNNLNLYVSPSQNLLQSTSSVGYSGNVDQYQNQYITQLNNQNSHHSGAVASSAISYSSKNYNYGDYGNIAAQNPSQNAIPSNNYSNQGYQRSYENMTPLSQASNQANFNQAISTAPAQQTASTYGGHNIGVQQINLTNNTASINLAGQFDREQKEKKERDQLIQQIRDSQQIKQKEQQEEHDAARGQILLMEEMKRQMQEQEKEKQRQLKQQQEQEAITQAQLKQYEDLKRQTQREKEAKLKQQKEQELQQKKLQQQQQQQLQEEQEEKRKRSKMQQQQEQLQQQQIDLEEQKRQQREQEEILQRQYEQQKQQEEYYQQQLEIQQNKIMEQNHLLEQMKQALSQNQQNTKQSTSREPPSSVKRAHNHKTSSGHKDKSNVNTVNQLDANLERRLEIIETSLNRVCNQHDALMPLLQLLETVPSLQRSEQQVKNLSKKYSDVEKRLKEIETSEKKDSQYQHIFSNIDRNFKNTANQISQLKKEISTLENNIQQIQSIPEAKLKEDTLHLYRQVDAKLDRNMRDVKSLLADFKNQVQLNMKRGEIVHSHSQERTIKPRQQQQDDGGEGGEEIGQSPVRIYNDLNNRIDSQMNAINGQLASHQRYLSTQSTSSKQQIDIDIANIYREIGMLRSEMELLINKARNEFIHEQLSNIRNPTEIEKQLFIAGLEQNLFLQEIESFDQINYNRIFNELELLEDKLQLLNTDILQMQDHNTMYNNVNQIHEVDSERAETTSQHLLIDQYRDQEGIGSSGGQNFKQNPNITNIDVVGYELKFIGDRIFSYKQQTHGTKKKYLCDSRRLEDRLQTLEYLSTKAEEEGTDNEVIQQICQIDKFKERVDSINNSIGTHVSSLNDKLKQVEDSFNKTKNTFKKAKGVFSSP</sequence>
<protein>
    <submittedName>
        <fullName evidence="3">Uncharacterized protein</fullName>
    </submittedName>
</protein>
<evidence type="ECO:0000313" key="4">
    <source>
        <dbReference type="Proteomes" id="UP000009168"/>
    </source>
</evidence>
<organism evidence="3 4">
    <name type="scientific">Tetrahymena thermophila (strain SB210)</name>
    <dbReference type="NCBI Taxonomy" id="312017"/>
    <lineage>
        <taxon>Eukaryota</taxon>
        <taxon>Sar</taxon>
        <taxon>Alveolata</taxon>
        <taxon>Ciliophora</taxon>
        <taxon>Intramacronucleata</taxon>
        <taxon>Oligohymenophorea</taxon>
        <taxon>Hymenostomatida</taxon>
        <taxon>Tetrahymenina</taxon>
        <taxon>Tetrahymenidae</taxon>
        <taxon>Tetrahymena</taxon>
    </lineage>
</organism>
<keyword evidence="4" id="KW-1185">Reference proteome</keyword>
<dbReference type="Proteomes" id="UP000009168">
    <property type="component" value="Unassembled WGS sequence"/>
</dbReference>
<feature type="compositionally biased region" description="Low complexity" evidence="2">
    <location>
        <begin position="390"/>
        <end position="401"/>
    </location>
</feature>
<feature type="region of interest" description="Disordered" evidence="2">
    <location>
        <begin position="590"/>
        <end position="619"/>
    </location>
</feature>
<gene>
    <name evidence="3" type="ORF">TTHERM_00120830</name>
</gene>
<evidence type="ECO:0000313" key="3">
    <source>
        <dbReference type="EMBL" id="EAR90537.2"/>
    </source>
</evidence>
<name>Q22YY4_TETTS</name>